<comment type="similarity">
    <text evidence="1">Belongs to the Cu-Zn superoxide dismutase family.</text>
</comment>
<feature type="chain" id="PRO_5040173118" description="Superoxide dismutase [Cu-Zn]" evidence="2">
    <location>
        <begin position="28"/>
        <end position="179"/>
    </location>
</feature>
<dbReference type="Gene3D" id="2.60.40.200">
    <property type="entry name" value="Superoxide dismutase, copper/zinc binding domain"/>
    <property type="match status" value="1"/>
</dbReference>
<keyword evidence="1" id="KW-0479">Metal-binding</keyword>
<dbReference type="SUPFAM" id="SSF49329">
    <property type="entry name" value="Cu,Zn superoxide dismutase-like"/>
    <property type="match status" value="1"/>
</dbReference>
<dbReference type="InterPro" id="IPR036423">
    <property type="entry name" value="SOD-like_Cu/Zn_dom_sf"/>
</dbReference>
<keyword evidence="2" id="KW-0732">Signal</keyword>
<dbReference type="PROSITE" id="PS00332">
    <property type="entry name" value="SOD_CU_ZN_2"/>
    <property type="match status" value="1"/>
</dbReference>
<comment type="caution">
    <text evidence="4">The sequence shown here is derived from an EMBL/GenBank/DDBJ whole genome shotgun (WGS) entry which is preliminary data.</text>
</comment>
<dbReference type="InterPro" id="IPR001424">
    <property type="entry name" value="SOD_Cu_Zn_dom"/>
</dbReference>
<comment type="cofactor">
    <cofactor evidence="1">
        <name>Cu cation</name>
        <dbReference type="ChEBI" id="CHEBI:23378"/>
    </cofactor>
    <text evidence="1">Binds 1 copper ion per subunit.</text>
</comment>
<dbReference type="InterPro" id="IPR018152">
    <property type="entry name" value="SOD_Cu/Zn_BS"/>
</dbReference>
<evidence type="ECO:0000313" key="4">
    <source>
        <dbReference type="EMBL" id="CAB1432288.1"/>
    </source>
</evidence>
<dbReference type="AlphaFoldDB" id="A0A9N7YNQ7"/>
<evidence type="ECO:0000313" key="5">
    <source>
        <dbReference type="Proteomes" id="UP001153269"/>
    </source>
</evidence>
<dbReference type="GO" id="GO:0004784">
    <property type="term" value="F:superoxide dismutase activity"/>
    <property type="evidence" value="ECO:0007669"/>
    <property type="project" value="UniProtKB-EC"/>
</dbReference>
<feature type="domain" description="Superoxide dismutase copper/zinc binding" evidence="3">
    <location>
        <begin position="49"/>
        <end position="156"/>
    </location>
</feature>
<protein>
    <recommendedName>
        <fullName evidence="1">Superoxide dismutase [Cu-Zn]</fullName>
        <ecNumber evidence="1">1.15.1.1</ecNumber>
    </recommendedName>
</protein>
<proteinExistence type="inferred from homology"/>
<comment type="cofactor">
    <cofactor evidence="1">
        <name>Zn(2+)</name>
        <dbReference type="ChEBI" id="CHEBI:29105"/>
    </cofactor>
    <text evidence="1">Binds 1 zinc ion per subunit.</text>
</comment>
<name>A0A9N7YNQ7_PLEPL</name>
<dbReference type="Proteomes" id="UP001153269">
    <property type="component" value="Unassembled WGS sequence"/>
</dbReference>
<accession>A0A9N7YNQ7</accession>
<comment type="function">
    <text evidence="1">Destroys radicals which are normally produced within the cells and which are toxic to biological systems.</text>
</comment>
<gene>
    <name evidence="4" type="ORF">PLEPLA_LOCUS20345</name>
</gene>
<dbReference type="PANTHER" id="PTHR10003">
    <property type="entry name" value="SUPEROXIDE DISMUTASE CU-ZN -RELATED"/>
    <property type="match status" value="1"/>
</dbReference>
<comment type="catalytic activity">
    <reaction evidence="1">
        <text>2 superoxide + 2 H(+) = H2O2 + O2</text>
        <dbReference type="Rhea" id="RHEA:20696"/>
        <dbReference type="ChEBI" id="CHEBI:15378"/>
        <dbReference type="ChEBI" id="CHEBI:15379"/>
        <dbReference type="ChEBI" id="CHEBI:16240"/>
        <dbReference type="ChEBI" id="CHEBI:18421"/>
        <dbReference type="EC" id="1.15.1.1"/>
    </reaction>
</comment>
<dbReference type="GO" id="GO:0005507">
    <property type="term" value="F:copper ion binding"/>
    <property type="evidence" value="ECO:0007669"/>
    <property type="project" value="InterPro"/>
</dbReference>
<dbReference type="EC" id="1.15.1.1" evidence="1"/>
<keyword evidence="5" id="KW-1185">Reference proteome</keyword>
<keyword evidence="1" id="KW-0560">Oxidoreductase</keyword>
<evidence type="ECO:0000256" key="2">
    <source>
        <dbReference type="SAM" id="SignalP"/>
    </source>
</evidence>
<reference evidence="4" key="1">
    <citation type="submission" date="2020-03" db="EMBL/GenBank/DDBJ databases">
        <authorList>
            <person name="Weist P."/>
        </authorList>
    </citation>
    <scope>NUCLEOTIDE SEQUENCE</scope>
</reference>
<evidence type="ECO:0000256" key="1">
    <source>
        <dbReference type="RuleBase" id="RU000393"/>
    </source>
</evidence>
<keyword evidence="1" id="KW-0862">Zinc</keyword>
<dbReference type="EMBL" id="CADEAL010001424">
    <property type="protein sequence ID" value="CAB1432288.1"/>
    <property type="molecule type" value="Genomic_DNA"/>
</dbReference>
<evidence type="ECO:0000259" key="3">
    <source>
        <dbReference type="Pfam" id="PF00080"/>
    </source>
</evidence>
<organism evidence="4 5">
    <name type="scientific">Pleuronectes platessa</name>
    <name type="common">European plaice</name>
    <dbReference type="NCBI Taxonomy" id="8262"/>
    <lineage>
        <taxon>Eukaryota</taxon>
        <taxon>Metazoa</taxon>
        <taxon>Chordata</taxon>
        <taxon>Craniata</taxon>
        <taxon>Vertebrata</taxon>
        <taxon>Euteleostomi</taxon>
        <taxon>Actinopterygii</taxon>
        <taxon>Neopterygii</taxon>
        <taxon>Teleostei</taxon>
        <taxon>Neoteleostei</taxon>
        <taxon>Acanthomorphata</taxon>
        <taxon>Carangaria</taxon>
        <taxon>Pleuronectiformes</taxon>
        <taxon>Pleuronectoidei</taxon>
        <taxon>Pleuronectidae</taxon>
        <taxon>Pleuronectes</taxon>
    </lineage>
</organism>
<dbReference type="PRINTS" id="PR00068">
    <property type="entry name" value="CUZNDISMTASE"/>
</dbReference>
<dbReference type="InterPro" id="IPR024134">
    <property type="entry name" value="SOD_Cu/Zn_/chaperone"/>
</dbReference>
<keyword evidence="1" id="KW-0186">Copper</keyword>
<dbReference type="Pfam" id="PF00080">
    <property type="entry name" value="Sod_Cu"/>
    <property type="match status" value="1"/>
</dbReference>
<feature type="signal peptide" evidence="2">
    <location>
        <begin position="1"/>
        <end position="27"/>
    </location>
</feature>
<sequence>MRLHRSEHLLGAALFVLLAVRQQCVSADPNILAPPEVTMQNGTMYAACKLRPINSLPDAVHIHQYGDLGQECKAAGGHYNPRDEHHPNHPGDFGNFQPQGGKIHMLMEMEATLFGGLSVIGRAVVVHEKMDDLGLGGDEGSLLNGNAGRRIGCCVIGIYPATLWNMYHEQLQNNLLRGN</sequence>